<sequence length="113" mass="12014">MKKIIIALFCSALPFAASAGGNIEKGKALAEKANCFACHGKDYNTPIDPSYPKLAGQHQDYLAHALTAYKRGDKANGRANAIMGGQVQNLSGQDIKDVAAYLHSLPGTLVLKR</sequence>
<keyword evidence="1" id="KW-0813">Transport</keyword>
<keyword evidence="2 6" id="KW-0349">Heme</keyword>
<dbReference type="InterPro" id="IPR009056">
    <property type="entry name" value="Cyt_c-like_dom"/>
</dbReference>
<evidence type="ECO:0000313" key="10">
    <source>
        <dbReference type="Proteomes" id="UP000446768"/>
    </source>
</evidence>
<accession>A0A7X2LW59</accession>
<dbReference type="EMBL" id="WKJJ01000015">
    <property type="protein sequence ID" value="MRV74579.1"/>
    <property type="molecule type" value="Genomic_DNA"/>
</dbReference>
<evidence type="ECO:0000256" key="1">
    <source>
        <dbReference type="ARBA" id="ARBA00022448"/>
    </source>
</evidence>
<dbReference type="Gene3D" id="1.10.760.10">
    <property type="entry name" value="Cytochrome c-like domain"/>
    <property type="match status" value="1"/>
</dbReference>
<feature type="chain" id="PRO_5030865778" evidence="7">
    <location>
        <begin position="20"/>
        <end position="113"/>
    </location>
</feature>
<keyword evidence="4" id="KW-0249">Electron transport</keyword>
<evidence type="ECO:0000256" key="7">
    <source>
        <dbReference type="SAM" id="SignalP"/>
    </source>
</evidence>
<dbReference type="RefSeq" id="WP_154378278.1">
    <property type="nucleotide sequence ID" value="NZ_WKJJ01000015.1"/>
</dbReference>
<keyword evidence="5 6" id="KW-0408">Iron</keyword>
<dbReference type="InterPro" id="IPR050597">
    <property type="entry name" value="Cytochrome_c_Oxidase_Subunit"/>
</dbReference>
<organism evidence="9 10">
    <name type="scientific">Pseudoduganella rivuli</name>
    <dbReference type="NCBI Taxonomy" id="2666085"/>
    <lineage>
        <taxon>Bacteria</taxon>
        <taxon>Pseudomonadati</taxon>
        <taxon>Pseudomonadota</taxon>
        <taxon>Betaproteobacteria</taxon>
        <taxon>Burkholderiales</taxon>
        <taxon>Oxalobacteraceae</taxon>
        <taxon>Telluria group</taxon>
        <taxon>Pseudoduganella</taxon>
    </lineage>
</organism>
<keyword evidence="7" id="KW-0732">Signal</keyword>
<evidence type="ECO:0000256" key="3">
    <source>
        <dbReference type="ARBA" id="ARBA00022723"/>
    </source>
</evidence>
<keyword evidence="3 6" id="KW-0479">Metal-binding</keyword>
<protein>
    <submittedName>
        <fullName evidence="9">C-type cytochrome</fullName>
    </submittedName>
</protein>
<keyword evidence="10" id="KW-1185">Reference proteome</keyword>
<dbReference type="GO" id="GO:0020037">
    <property type="term" value="F:heme binding"/>
    <property type="evidence" value="ECO:0007669"/>
    <property type="project" value="InterPro"/>
</dbReference>
<feature type="domain" description="Cytochrome c" evidence="8">
    <location>
        <begin position="21"/>
        <end position="106"/>
    </location>
</feature>
<proteinExistence type="predicted"/>
<dbReference type="PANTHER" id="PTHR33751:SF9">
    <property type="entry name" value="CYTOCHROME C4"/>
    <property type="match status" value="1"/>
</dbReference>
<dbReference type="AlphaFoldDB" id="A0A7X2LW59"/>
<gene>
    <name evidence="9" type="ORF">GJ700_22990</name>
</gene>
<reference evidence="9 10" key="1">
    <citation type="submission" date="2019-11" db="EMBL/GenBank/DDBJ databases">
        <title>Novel species isolated from a subtropical stream in China.</title>
        <authorList>
            <person name="Lu H."/>
        </authorList>
    </citation>
    <scope>NUCLEOTIDE SEQUENCE [LARGE SCALE GENOMIC DNA]</scope>
    <source>
        <strain evidence="9 10">FT92W</strain>
    </source>
</reference>
<evidence type="ECO:0000256" key="4">
    <source>
        <dbReference type="ARBA" id="ARBA00022982"/>
    </source>
</evidence>
<dbReference type="Proteomes" id="UP000446768">
    <property type="component" value="Unassembled WGS sequence"/>
</dbReference>
<evidence type="ECO:0000313" key="9">
    <source>
        <dbReference type="EMBL" id="MRV74579.1"/>
    </source>
</evidence>
<comment type="caution">
    <text evidence="9">The sequence shown here is derived from an EMBL/GenBank/DDBJ whole genome shotgun (WGS) entry which is preliminary data.</text>
</comment>
<dbReference type="SUPFAM" id="SSF46626">
    <property type="entry name" value="Cytochrome c"/>
    <property type="match status" value="1"/>
</dbReference>
<name>A0A7X2LW59_9BURK</name>
<evidence type="ECO:0000256" key="2">
    <source>
        <dbReference type="ARBA" id="ARBA00022617"/>
    </source>
</evidence>
<dbReference type="Pfam" id="PF00034">
    <property type="entry name" value="Cytochrom_C"/>
    <property type="match status" value="1"/>
</dbReference>
<dbReference type="InterPro" id="IPR036909">
    <property type="entry name" value="Cyt_c-like_dom_sf"/>
</dbReference>
<evidence type="ECO:0000256" key="5">
    <source>
        <dbReference type="ARBA" id="ARBA00023004"/>
    </source>
</evidence>
<evidence type="ECO:0000259" key="8">
    <source>
        <dbReference type="PROSITE" id="PS51007"/>
    </source>
</evidence>
<dbReference type="GO" id="GO:0009055">
    <property type="term" value="F:electron transfer activity"/>
    <property type="evidence" value="ECO:0007669"/>
    <property type="project" value="InterPro"/>
</dbReference>
<dbReference type="PANTHER" id="PTHR33751">
    <property type="entry name" value="CBB3-TYPE CYTOCHROME C OXIDASE SUBUNIT FIXP"/>
    <property type="match status" value="1"/>
</dbReference>
<feature type="signal peptide" evidence="7">
    <location>
        <begin position="1"/>
        <end position="19"/>
    </location>
</feature>
<dbReference type="GO" id="GO:0046872">
    <property type="term" value="F:metal ion binding"/>
    <property type="evidence" value="ECO:0007669"/>
    <property type="project" value="UniProtKB-KW"/>
</dbReference>
<dbReference type="PROSITE" id="PS51007">
    <property type="entry name" value="CYTC"/>
    <property type="match status" value="1"/>
</dbReference>
<evidence type="ECO:0000256" key="6">
    <source>
        <dbReference type="PROSITE-ProRule" id="PRU00433"/>
    </source>
</evidence>